<evidence type="ECO:0000256" key="2">
    <source>
        <dbReference type="ARBA" id="ARBA00022732"/>
    </source>
</evidence>
<dbReference type="Proteomes" id="UP000671994">
    <property type="component" value="Segment"/>
</dbReference>
<accession>A0A8A6RGS0</accession>
<organism evidence="5 6">
    <name type="scientific">Salmonella phage STWB21</name>
    <dbReference type="NCBI Taxonomy" id="2815768"/>
    <lineage>
        <taxon>Viruses</taxon>
        <taxon>Duplodnaviria</taxon>
        <taxon>Heunggongvirae</taxon>
        <taxon>Uroviricota</taxon>
        <taxon>Caudoviricetes</taxon>
        <taxon>Demerecviridae</taxon>
        <taxon>Markadamsvirinae</taxon>
        <taxon>Epseptimavirus</taxon>
        <taxon>Epseptimavirus STWB21</taxon>
    </lineage>
</organism>
<proteinExistence type="predicted"/>
<keyword evidence="2" id="KW-1227">Viral tail protein</keyword>
<dbReference type="InterPro" id="IPR030392">
    <property type="entry name" value="S74_ICA"/>
</dbReference>
<feature type="coiled-coil region" evidence="3">
    <location>
        <begin position="662"/>
        <end position="696"/>
    </location>
</feature>
<dbReference type="Pfam" id="PF13884">
    <property type="entry name" value="Peptidase_S74"/>
    <property type="match status" value="1"/>
</dbReference>
<feature type="domain" description="Peptidase S74" evidence="4">
    <location>
        <begin position="583"/>
        <end position="683"/>
    </location>
</feature>
<comment type="subcellular location">
    <subcellularLocation>
        <location evidence="1">Virion</location>
    </subcellularLocation>
</comment>
<dbReference type="EMBL" id="MW567727">
    <property type="protein sequence ID" value="QTJ63444.1"/>
    <property type="molecule type" value="Genomic_DNA"/>
</dbReference>
<reference evidence="5 6" key="1">
    <citation type="submission" date="2021-02" db="EMBL/GenBank/DDBJ databases">
        <authorList>
            <person name="Mondal P."/>
            <person name="Mallick B."/>
            <person name="Dutta M."/>
        </authorList>
    </citation>
    <scope>NUCLEOTIDE SEQUENCE [LARGE SCALE GENOMIC DNA]</scope>
</reference>
<dbReference type="RefSeq" id="YP_011859818.1">
    <property type="nucleotide sequence ID" value="NC_103643.1"/>
</dbReference>
<dbReference type="PROSITE" id="PS51688">
    <property type="entry name" value="ICA"/>
    <property type="match status" value="1"/>
</dbReference>
<evidence type="ECO:0000313" key="6">
    <source>
        <dbReference type="Proteomes" id="UP000671994"/>
    </source>
</evidence>
<keyword evidence="2" id="KW-0946">Virion</keyword>
<evidence type="ECO:0000256" key="1">
    <source>
        <dbReference type="ARBA" id="ARBA00004328"/>
    </source>
</evidence>
<dbReference type="GO" id="GO:0098015">
    <property type="term" value="C:virus tail"/>
    <property type="evidence" value="ECO:0007669"/>
    <property type="project" value="UniProtKB-KW"/>
</dbReference>
<dbReference type="CDD" id="cd19958">
    <property type="entry name" value="pyocin_knob"/>
    <property type="match status" value="1"/>
</dbReference>
<protein>
    <submittedName>
        <fullName evidence="5">Tail fiber protein</fullName>
    </submittedName>
</protein>
<keyword evidence="3" id="KW-0175">Coiled coil</keyword>
<evidence type="ECO:0000313" key="5">
    <source>
        <dbReference type="EMBL" id="QTJ63444.1"/>
    </source>
</evidence>
<keyword evidence="6" id="KW-1185">Reference proteome</keyword>
<evidence type="ECO:0000259" key="4">
    <source>
        <dbReference type="PROSITE" id="PS51688"/>
    </source>
</evidence>
<sequence length="696" mass="75110">MSRQLMPKSGAMAPYVVVNRDAAVAGVFSVDEEAGAVVLTSKYLQISKYTTDKAATDASINSINESIGNINTALGGINTTLSTKAAKGANNDITELNALTKAITIAQGGTGAKTLENARSNLQVERLRQQDNGTFVTSPDGKYSLFIYNSGDFGLIDSASAAVSAMKVAFGGTGGTTPKTARKSLNTPVGALAEIVPDGDNVLNYVAVAGQSGYYSSGELVVNGPPKQEGWWTYNFHCHGVDINGAAQYGVLHAVGLSGSSWVNVLDGTGNWRGWQEQFNAQTTVQFSNGGTGATSKDGARNNLSIDRFKQSATETMMYAPGVGYRITARPNGEWGNWRDDTGTWIPLAITAGGTGANDASQARKNLGLTEWFVLTSIDQAYPNGFNFDTISVNCKYTIPPSSGSNIVGTRPFQQISHWEDAWFFLETLIHNDSRYRMQRATLFTGAWKNSVAVRTMDNNTWSPWIPVKDAFGSRGNTVGNRVTFLSVGTVSGDAAGLIGGSVESGSWDLWRQRACGLLVEMPARDSAVNVWKSVMWGQDWQGGMDCVLWSAGGGQTNLRVLGAEFRFMSDGSAAAGNWVSTSDIRMKANLQKIETAREKVKSLVGYTYHKRSSLKEDKYSTYNIEAGVIAQDVQLVLPEAVYRIEPQKEDSMLGVSHAGVNALLVNAFNELNEVVEKQQQEIDELKELVKQLLNK</sequence>
<name>A0A8A6RGS0_9CAUD</name>
<evidence type="ECO:0000256" key="3">
    <source>
        <dbReference type="SAM" id="Coils"/>
    </source>
</evidence>